<reference evidence="2 3" key="1">
    <citation type="submission" date="2020-04" db="EMBL/GenBank/DDBJ databases">
        <title>Knoellia sp. isolate from air conditioner.</title>
        <authorList>
            <person name="Chea S."/>
            <person name="Kim D.-U."/>
        </authorList>
    </citation>
    <scope>NUCLEOTIDE SEQUENCE [LARGE SCALE GENOMIC DNA]</scope>
    <source>
        <strain evidence="2 3">DB2414S</strain>
    </source>
</reference>
<sequence length="67" mass="6848">MRGGPERGALIGLAVGAVLVVLLILLPAALQGDFYEITDPLVVMGIPLLVLGAAVGALVGGRRRSDR</sequence>
<protein>
    <submittedName>
        <fullName evidence="2">Uncharacterized protein</fullName>
    </submittedName>
</protein>
<evidence type="ECO:0000313" key="2">
    <source>
        <dbReference type="EMBL" id="NNM46097.1"/>
    </source>
</evidence>
<accession>A0A849HNB6</accession>
<keyword evidence="1" id="KW-0812">Transmembrane</keyword>
<name>A0A849HNB6_9MICO</name>
<dbReference type="Proteomes" id="UP000588586">
    <property type="component" value="Unassembled WGS sequence"/>
</dbReference>
<dbReference type="EMBL" id="JABEPQ010000002">
    <property type="protein sequence ID" value="NNM46097.1"/>
    <property type="molecule type" value="Genomic_DNA"/>
</dbReference>
<keyword evidence="3" id="KW-1185">Reference proteome</keyword>
<proteinExistence type="predicted"/>
<feature type="transmembrane region" description="Helical" evidence="1">
    <location>
        <begin position="41"/>
        <end position="61"/>
    </location>
</feature>
<evidence type="ECO:0000313" key="3">
    <source>
        <dbReference type="Proteomes" id="UP000588586"/>
    </source>
</evidence>
<evidence type="ECO:0000256" key="1">
    <source>
        <dbReference type="SAM" id="Phobius"/>
    </source>
</evidence>
<gene>
    <name evidence="2" type="ORF">HJG52_08760</name>
</gene>
<comment type="caution">
    <text evidence="2">The sequence shown here is derived from an EMBL/GenBank/DDBJ whole genome shotgun (WGS) entry which is preliminary data.</text>
</comment>
<dbReference type="AlphaFoldDB" id="A0A849HNB6"/>
<dbReference type="RefSeq" id="WP_171243245.1">
    <property type="nucleotide sequence ID" value="NZ_JABEPQ010000002.1"/>
</dbReference>
<keyword evidence="1" id="KW-0472">Membrane</keyword>
<keyword evidence="1" id="KW-1133">Transmembrane helix</keyword>
<organism evidence="2 3">
    <name type="scientific">Knoellia koreensis</name>
    <dbReference type="NCBI Taxonomy" id="2730921"/>
    <lineage>
        <taxon>Bacteria</taxon>
        <taxon>Bacillati</taxon>
        <taxon>Actinomycetota</taxon>
        <taxon>Actinomycetes</taxon>
        <taxon>Micrococcales</taxon>
        <taxon>Intrasporangiaceae</taxon>
        <taxon>Knoellia</taxon>
    </lineage>
</organism>